<evidence type="ECO:0000256" key="1">
    <source>
        <dbReference type="SAM" id="MobiDB-lite"/>
    </source>
</evidence>
<dbReference type="HOGENOM" id="CLU_1225328_0_0_1"/>
<feature type="region of interest" description="Disordered" evidence="1">
    <location>
        <begin position="210"/>
        <end position="243"/>
    </location>
</feature>
<dbReference type="EMBL" id="KB908481">
    <property type="protein sequence ID" value="EOA91296.1"/>
    <property type="molecule type" value="Genomic_DNA"/>
</dbReference>
<dbReference type="GeneID" id="19398264"/>
<accession>R0J3I1</accession>
<sequence>MAAIMFRDFSFAPVLRPAYALYEAERAAMNVSPTSKALPPVYDALRPPTPPCTMGDLALQLNQQSLRINTALAAYPARPPTPESDHEQGPSHRTHQGRPTYSRIATSVLRMQRQHNSRMQCTSSHARDIAKLVKMIEHEQQCTVSDPSPATKSPASPSPSPSPAPSSSSSPPAPPSARARARPSGHDEGVDMDYDMPSKAIDAMVATPAWRAADRRDSCARVTKSVRMRKRSRENALSKRLSS</sequence>
<gene>
    <name evidence="2" type="ORF">SETTUDRAFT_162054</name>
</gene>
<feature type="region of interest" description="Disordered" evidence="1">
    <location>
        <begin position="140"/>
        <end position="196"/>
    </location>
</feature>
<organism evidence="2 3">
    <name type="scientific">Exserohilum turcicum (strain 28A)</name>
    <name type="common">Northern leaf blight fungus</name>
    <name type="synonym">Setosphaeria turcica</name>
    <dbReference type="NCBI Taxonomy" id="671987"/>
    <lineage>
        <taxon>Eukaryota</taxon>
        <taxon>Fungi</taxon>
        <taxon>Dikarya</taxon>
        <taxon>Ascomycota</taxon>
        <taxon>Pezizomycotina</taxon>
        <taxon>Dothideomycetes</taxon>
        <taxon>Pleosporomycetidae</taxon>
        <taxon>Pleosporales</taxon>
        <taxon>Pleosporineae</taxon>
        <taxon>Pleosporaceae</taxon>
        <taxon>Exserohilum</taxon>
    </lineage>
</organism>
<protein>
    <submittedName>
        <fullName evidence="2">Uncharacterized protein</fullName>
    </submittedName>
</protein>
<dbReference type="eggNOG" id="ENOG502STV9">
    <property type="taxonomic scope" value="Eukaryota"/>
</dbReference>
<proteinExistence type="predicted"/>
<reference evidence="2 3" key="1">
    <citation type="journal article" date="2012" name="PLoS Pathog.">
        <title>Diverse lifestyles and strategies of plant pathogenesis encoded in the genomes of eighteen Dothideomycetes fungi.</title>
        <authorList>
            <person name="Ohm R.A."/>
            <person name="Feau N."/>
            <person name="Henrissat B."/>
            <person name="Schoch C.L."/>
            <person name="Horwitz B.A."/>
            <person name="Barry K.W."/>
            <person name="Condon B.J."/>
            <person name="Copeland A.C."/>
            <person name="Dhillon B."/>
            <person name="Glaser F."/>
            <person name="Hesse C.N."/>
            <person name="Kosti I."/>
            <person name="LaButti K."/>
            <person name="Lindquist E.A."/>
            <person name="Lucas S."/>
            <person name="Salamov A.A."/>
            <person name="Bradshaw R.E."/>
            <person name="Ciuffetti L."/>
            <person name="Hamelin R.C."/>
            <person name="Kema G.H.J."/>
            <person name="Lawrence C."/>
            <person name="Scott J.A."/>
            <person name="Spatafora J.W."/>
            <person name="Turgeon B.G."/>
            <person name="de Wit P.J.G.M."/>
            <person name="Zhong S."/>
            <person name="Goodwin S.B."/>
            <person name="Grigoriev I.V."/>
        </authorList>
    </citation>
    <scope>NUCLEOTIDE SEQUENCE [LARGE SCALE GENOMIC DNA]</scope>
    <source>
        <strain evidence="3">28A</strain>
    </source>
</reference>
<name>R0J3I1_EXST2</name>
<dbReference type="OrthoDB" id="3910171at2759"/>
<dbReference type="AlphaFoldDB" id="R0J3I1"/>
<feature type="region of interest" description="Disordered" evidence="1">
    <location>
        <begin position="75"/>
        <end position="101"/>
    </location>
</feature>
<evidence type="ECO:0000313" key="2">
    <source>
        <dbReference type="EMBL" id="EOA91296.1"/>
    </source>
</evidence>
<dbReference type="Proteomes" id="UP000016935">
    <property type="component" value="Unassembled WGS sequence"/>
</dbReference>
<keyword evidence="3" id="KW-1185">Reference proteome</keyword>
<dbReference type="RefSeq" id="XP_008020577.1">
    <property type="nucleotide sequence ID" value="XM_008022386.1"/>
</dbReference>
<reference evidence="2 3" key="2">
    <citation type="journal article" date="2013" name="PLoS Genet.">
        <title>Comparative genome structure, secondary metabolite, and effector coding capacity across Cochliobolus pathogens.</title>
        <authorList>
            <person name="Condon B.J."/>
            <person name="Leng Y."/>
            <person name="Wu D."/>
            <person name="Bushley K.E."/>
            <person name="Ohm R.A."/>
            <person name="Otillar R."/>
            <person name="Martin J."/>
            <person name="Schackwitz W."/>
            <person name="Grimwood J."/>
            <person name="MohdZainudin N."/>
            <person name="Xue C."/>
            <person name="Wang R."/>
            <person name="Manning V.A."/>
            <person name="Dhillon B."/>
            <person name="Tu Z.J."/>
            <person name="Steffenson B.J."/>
            <person name="Salamov A."/>
            <person name="Sun H."/>
            <person name="Lowry S."/>
            <person name="LaButti K."/>
            <person name="Han J."/>
            <person name="Copeland A."/>
            <person name="Lindquist E."/>
            <person name="Barry K."/>
            <person name="Schmutz J."/>
            <person name="Baker S.E."/>
            <person name="Ciuffetti L.M."/>
            <person name="Grigoriev I.V."/>
            <person name="Zhong S."/>
            <person name="Turgeon B.G."/>
        </authorList>
    </citation>
    <scope>NUCLEOTIDE SEQUENCE [LARGE SCALE GENOMIC DNA]</scope>
    <source>
        <strain evidence="3">28A</strain>
    </source>
</reference>
<evidence type="ECO:0000313" key="3">
    <source>
        <dbReference type="Proteomes" id="UP000016935"/>
    </source>
</evidence>